<keyword evidence="1" id="KW-0456">Lyase</keyword>
<comment type="caution">
    <text evidence="1">The sequence shown here is derived from an EMBL/GenBank/DDBJ whole genome shotgun (WGS) entry which is preliminary data.</text>
</comment>
<dbReference type="GO" id="GO:0016829">
    <property type="term" value="F:lyase activity"/>
    <property type="evidence" value="ECO:0007669"/>
    <property type="project" value="UniProtKB-KW"/>
</dbReference>
<protein>
    <submittedName>
        <fullName evidence="1">Putative PYRUVATE FORMATE LYASE ACTIVATING PROTEIN PFLA domain protein</fullName>
    </submittedName>
</protein>
<accession>X7Z5B5</accession>
<dbReference type="EMBL" id="JAOB01000081">
    <property type="protein sequence ID" value="EUA13800.1"/>
    <property type="molecule type" value="Genomic_DNA"/>
</dbReference>
<organism evidence="1">
    <name type="scientific">Mycobacterium xenopi 4042</name>
    <dbReference type="NCBI Taxonomy" id="1299334"/>
    <lineage>
        <taxon>Bacteria</taxon>
        <taxon>Bacillati</taxon>
        <taxon>Actinomycetota</taxon>
        <taxon>Actinomycetes</taxon>
        <taxon>Mycobacteriales</taxon>
        <taxon>Mycobacteriaceae</taxon>
        <taxon>Mycobacterium</taxon>
    </lineage>
</organism>
<name>X7Z5B5_MYCXE</name>
<sequence>MSDQFTIATKHWHRLDDGRIQCDVCPAPAGSTRASGDCVSSVLASTTRSS</sequence>
<keyword evidence="1" id="KW-0670">Pyruvate</keyword>
<dbReference type="PATRIC" id="fig|1299334.3.peg.8688"/>
<reference evidence="1" key="1">
    <citation type="submission" date="2014-01" db="EMBL/GenBank/DDBJ databases">
        <authorList>
            <person name="Brown-Elliot B."/>
            <person name="Wallace R."/>
            <person name="Lenaerts A."/>
            <person name="Ordway D."/>
            <person name="DeGroote M.A."/>
            <person name="Parker T."/>
            <person name="Sizemore C."/>
            <person name="Tallon L.J."/>
            <person name="Sadzewicz L.K."/>
            <person name="Sengamalay N."/>
            <person name="Fraser C.M."/>
            <person name="Hine E."/>
            <person name="Shefchek K.A."/>
            <person name="Das S.P."/>
            <person name="Tettelin H."/>
        </authorList>
    </citation>
    <scope>NUCLEOTIDE SEQUENCE [LARGE SCALE GENOMIC DNA]</scope>
    <source>
        <strain evidence="1">4042</strain>
    </source>
</reference>
<gene>
    <name evidence="1" type="ORF">I553_6919</name>
</gene>
<proteinExistence type="predicted"/>
<dbReference type="AlphaFoldDB" id="X7Z5B5"/>
<evidence type="ECO:0000313" key="1">
    <source>
        <dbReference type="EMBL" id="EUA13800.1"/>
    </source>
</evidence>